<dbReference type="Pfam" id="PF00155">
    <property type="entry name" value="Aminotran_1_2"/>
    <property type="match status" value="1"/>
</dbReference>
<evidence type="ECO:0000256" key="3">
    <source>
        <dbReference type="RuleBase" id="RU000481"/>
    </source>
</evidence>
<dbReference type="PANTHER" id="PTHR42885:SF1">
    <property type="entry name" value="THREONINE-PHOSPHATE DECARBOXYLASE"/>
    <property type="match status" value="1"/>
</dbReference>
<dbReference type="PANTHER" id="PTHR42885">
    <property type="entry name" value="HISTIDINOL-PHOSPHATE AMINOTRANSFERASE-RELATED"/>
    <property type="match status" value="1"/>
</dbReference>
<organism evidence="5 6">
    <name type="scientific">Paenibacillus artemisiicola</name>
    <dbReference type="NCBI Taxonomy" id="1172618"/>
    <lineage>
        <taxon>Bacteria</taxon>
        <taxon>Bacillati</taxon>
        <taxon>Bacillota</taxon>
        <taxon>Bacilli</taxon>
        <taxon>Bacillales</taxon>
        <taxon>Paenibacillaceae</taxon>
        <taxon>Paenibacillus</taxon>
    </lineage>
</organism>
<dbReference type="Gene3D" id="3.40.640.10">
    <property type="entry name" value="Type I PLP-dependent aspartate aminotransferase-like (Major domain)"/>
    <property type="match status" value="1"/>
</dbReference>
<comment type="caution">
    <text evidence="5">The sequence shown here is derived from an EMBL/GenBank/DDBJ whole genome shotgun (WGS) entry which is preliminary data.</text>
</comment>
<sequence length="382" mass="41540">MLERYGHGGDWVTARELYGAEDGPKAFVDFSANMNPFGPPACVGHILKSYADAGEIARYPDPAVRGLRGKLAGRHGVSVDGLLVGNGAAELIDLLFRALKPKTTVLAEPCFGEYREAAEKNGSAVRAIGLRAEDGFRLTGEAVDRMLRQLREAGLAPGETLWMLGSPNNPTGECVARNVVEKLLASGAMTAVDEAFMDFAANEPELSLLKEAASRDRLIVIRSMTKFYAVPGIRLGYMAASPALIRRLAALQVPWSVNSLAQRIGEAVLDEAAYAARTVAWAREERAWLAARLTEFGLTAYGGAAVNYVLAAIPGRIGWTSDRLQEELGRLGILIRDASRFGGLDRRYFRVAVRLREDNETLLAALRALLARPMPEREAKEE</sequence>
<dbReference type="GO" id="GO:0008483">
    <property type="term" value="F:transaminase activity"/>
    <property type="evidence" value="ECO:0007669"/>
    <property type="project" value="UniProtKB-KW"/>
</dbReference>
<dbReference type="EMBL" id="JAGGDJ010000020">
    <property type="protein sequence ID" value="MBO7746557.1"/>
    <property type="molecule type" value="Genomic_DNA"/>
</dbReference>
<comment type="similarity">
    <text evidence="3">Belongs to the class-I pyridoxal-phosphate-dependent aminotransferase family.</text>
</comment>
<accession>A0ABS3WE22</accession>
<dbReference type="RefSeq" id="WP_208849327.1">
    <property type="nucleotide sequence ID" value="NZ_JAGGDJ010000020.1"/>
</dbReference>
<dbReference type="SUPFAM" id="SSF53383">
    <property type="entry name" value="PLP-dependent transferases"/>
    <property type="match status" value="1"/>
</dbReference>
<dbReference type="InterPro" id="IPR015424">
    <property type="entry name" value="PyrdxlP-dep_Trfase"/>
</dbReference>
<evidence type="ECO:0000313" key="5">
    <source>
        <dbReference type="EMBL" id="MBO7746557.1"/>
    </source>
</evidence>
<feature type="domain" description="Aminotransferase class I/classII large" evidence="4">
    <location>
        <begin position="27"/>
        <end position="365"/>
    </location>
</feature>
<evidence type="ECO:0000313" key="6">
    <source>
        <dbReference type="Proteomes" id="UP000670947"/>
    </source>
</evidence>
<keyword evidence="2" id="KW-0663">Pyridoxal phosphate</keyword>
<dbReference type="PROSITE" id="PS00105">
    <property type="entry name" value="AA_TRANSFER_CLASS_1"/>
    <property type="match status" value="1"/>
</dbReference>
<dbReference type="InterPro" id="IPR015421">
    <property type="entry name" value="PyrdxlP-dep_Trfase_major"/>
</dbReference>
<keyword evidence="3" id="KW-0808">Transferase</keyword>
<reference evidence="5 6" key="1">
    <citation type="submission" date="2021-03" db="EMBL/GenBank/DDBJ databases">
        <title>Paenibacillus artemisicola MWE-103 whole genome sequence.</title>
        <authorList>
            <person name="Ham Y.J."/>
        </authorList>
    </citation>
    <scope>NUCLEOTIDE SEQUENCE [LARGE SCALE GENOMIC DNA]</scope>
    <source>
        <strain evidence="5 6">MWE-103</strain>
    </source>
</reference>
<comment type="cofactor">
    <cofactor evidence="1 3">
        <name>pyridoxal 5'-phosphate</name>
        <dbReference type="ChEBI" id="CHEBI:597326"/>
    </cofactor>
</comment>
<gene>
    <name evidence="5" type="ORF">I8J29_20280</name>
</gene>
<dbReference type="CDD" id="cd00609">
    <property type="entry name" value="AAT_like"/>
    <property type="match status" value="1"/>
</dbReference>
<name>A0ABS3WE22_9BACL</name>
<evidence type="ECO:0000259" key="4">
    <source>
        <dbReference type="Pfam" id="PF00155"/>
    </source>
</evidence>
<proteinExistence type="inferred from homology"/>
<keyword evidence="3 5" id="KW-0032">Aminotransferase</keyword>
<keyword evidence="6" id="KW-1185">Reference proteome</keyword>
<dbReference type="InterPro" id="IPR004839">
    <property type="entry name" value="Aminotransferase_I/II_large"/>
</dbReference>
<evidence type="ECO:0000256" key="2">
    <source>
        <dbReference type="ARBA" id="ARBA00022898"/>
    </source>
</evidence>
<dbReference type="InterPro" id="IPR004838">
    <property type="entry name" value="NHTrfase_class1_PyrdxlP-BS"/>
</dbReference>
<dbReference type="EC" id="2.6.1.-" evidence="3"/>
<protein>
    <recommendedName>
        <fullName evidence="3">Aminotransferase</fullName>
        <ecNumber evidence="3">2.6.1.-</ecNumber>
    </recommendedName>
</protein>
<dbReference type="Proteomes" id="UP000670947">
    <property type="component" value="Unassembled WGS sequence"/>
</dbReference>
<dbReference type="Gene3D" id="3.90.1150.10">
    <property type="entry name" value="Aspartate Aminotransferase, domain 1"/>
    <property type="match status" value="1"/>
</dbReference>
<evidence type="ECO:0000256" key="1">
    <source>
        <dbReference type="ARBA" id="ARBA00001933"/>
    </source>
</evidence>
<dbReference type="InterPro" id="IPR015422">
    <property type="entry name" value="PyrdxlP-dep_Trfase_small"/>
</dbReference>